<accession>A0ABS2WKP5</accession>
<evidence type="ECO:0000313" key="9">
    <source>
        <dbReference type="EMBL" id="MBN2910070.1"/>
    </source>
</evidence>
<keyword evidence="7" id="KW-0732">Signal</keyword>
<feature type="active site" description="Charge relay system" evidence="5">
    <location>
        <position position="146"/>
    </location>
</feature>
<dbReference type="Gene3D" id="3.40.50.200">
    <property type="entry name" value="Peptidase S8/S53 domain"/>
    <property type="match status" value="1"/>
</dbReference>
<gene>
    <name evidence="9" type="ORF">JQC72_11205</name>
</gene>
<keyword evidence="2 5" id="KW-0645">Protease</keyword>
<evidence type="ECO:0000256" key="7">
    <source>
        <dbReference type="SAM" id="SignalP"/>
    </source>
</evidence>
<dbReference type="PANTHER" id="PTHR43806:SF65">
    <property type="entry name" value="SERINE PROTEASE APRX"/>
    <property type="match status" value="1"/>
</dbReference>
<dbReference type="Proteomes" id="UP001177120">
    <property type="component" value="Unassembled WGS sequence"/>
</dbReference>
<dbReference type="PROSITE" id="PS00137">
    <property type="entry name" value="SUBTILASE_HIS"/>
    <property type="match status" value="1"/>
</dbReference>
<dbReference type="Pfam" id="PF00082">
    <property type="entry name" value="Peptidase_S8"/>
    <property type="match status" value="1"/>
</dbReference>
<sequence>MRRRMVVVTLVWLLLTTWMIPAGGTQAASLPKVDPILQNVDQLGKLTDLSRVRAVVTYYDQPTAADVSLLQALGLKTRTFRHLPMVAVEGPYVQLQQLFQRGEIRSIYYDKPLRYLLKDSVPYIGADRVWNKLGYTGKGVGVAVIDSGIDATHPDLKFGETTVQNVKILLGNSLFGGETVYLENVENTDTTSGHGTHVSGIIAGNGTAGDGTYKGVAPGAKLVGIGTGEAITVIWALEAFDYVLEKRNAYHIRVISNSWGTTGDYDPNDPINVASKKAHDAGMVVVFAAGNEGPDNHTLNPYSVAPWVIGVAAGTKDGKLADFSSRGVPGDPLLHPTITAPGVDIVSTKSTTGLVLNLLGTRKDVQYIPPQYLPYYTTASGTSMATPHISGVVALMLEANPQLTPDQVKNLLVQTARPMSGYQEYQVGAGYVDAYQAVVAAKNVRR</sequence>
<name>A0ABS2WKP5_9BACL</name>
<dbReference type="InterPro" id="IPR050131">
    <property type="entry name" value="Peptidase_S8_subtilisin-like"/>
</dbReference>
<evidence type="ECO:0000256" key="2">
    <source>
        <dbReference type="ARBA" id="ARBA00022670"/>
    </source>
</evidence>
<feature type="chain" id="PRO_5047447262" evidence="7">
    <location>
        <begin position="28"/>
        <end position="446"/>
    </location>
</feature>
<dbReference type="SUPFAM" id="SSF52743">
    <property type="entry name" value="Subtilisin-like"/>
    <property type="match status" value="1"/>
</dbReference>
<feature type="signal peptide" evidence="7">
    <location>
        <begin position="1"/>
        <end position="27"/>
    </location>
</feature>
<dbReference type="InterPro" id="IPR023828">
    <property type="entry name" value="Peptidase_S8_Ser-AS"/>
</dbReference>
<keyword evidence="4 5" id="KW-0720">Serine protease</keyword>
<dbReference type="InterPro" id="IPR022398">
    <property type="entry name" value="Peptidase_S8_His-AS"/>
</dbReference>
<feature type="active site" description="Charge relay system" evidence="5">
    <location>
        <position position="383"/>
    </location>
</feature>
<feature type="active site" description="Charge relay system" evidence="5">
    <location>
        <position position="194"/>
    </location>
</feature>
<comment type="similarity">
    <text evidence="1 5 6">Belongs to the peptidase S8 family.</text>
</comment>
<dbReference type="InterPro" id="IPR023827">
    <property type="entry name" value="Peptidase_S8_Asp-AS"/>
</dbReference>
<dbReference type="PROSITE" id="PS51892">
    <property type="entry name" value="SUBTILASE"/>
    <property type="match status" value="1"/>
</dbReference>
<dbReference type="PROSITE" id="PS00136">
    <property type="entry name" value="SUBTILASE_ASP"/>
    <property type="match status" value="1"/>
</dbReference>
<feature type="domain" description="Peptidase S8/S53" evidence="8">
    <location>
        <begin position="137"/>
        <end position="424"/>
    </location>
</feature>
<dbReference type="PANTHER" id="PTHR43806">
    <property type="entry name" value="PEPTIDASE S8"/>
    <property type="match status" value="1"/>
</dbReference>
<dbReference type="EMBL" id="JAFHAP010000009">
    <property type="protein sequence ID" value="MBN2910070.1"/>
    <property type="molecule type" value="Genomic_DNA"/>
</dbReference>
<evidence type="ECO:0000256" key="5">
    <source>
        <dbReference type="PROSITE-ProRule" id="PRU01240"/>
    </source>
</evidence>
<dbReference type="InterPro" id="IPR000209">
    <property type="entry name" value="Peptidase_S8/S53_dom"/>
</dbReference>
<organism evidence="9 10">
    <name type="scientific">Polycladomyces zharkentensis</name>
    <dbReference type="NCBI Taxonomy" id="2807616"/>
    <lineage>
        <taxon>Bacteria</taxon>
        <taxon>Bacillati</taxon>
        <taxon>Bacillota</taxon>
        <taxon>Bacilli</taxon>
        <taxon>Bacillales</taxon>
        <taxon>Thermoactinomycetaceae</taxon>
        <taxon>Polycladomyces</taxon>
    </lineage>
</organism>
<proteinExistence type="inferred from homology"/>
<evidence type="ECO:0000256" key="1">
    <source>
        <dbReference type="ARBA" id="ARBA00011073"/>
    </source>
</evidence>
<dbReference type="PRINTS" id="PR00723">
    <property type="entry name" value="SUBTILISIN"/>
</dbReference>
<reference evidence="9" key="1">
    <citation type="journal article" date="2024" name="Int. J. Syst. Evol. Microbiol.">
        <title>Polycladomyces zharkentensis sp. nov., a novel thermophilic cellulose- and starch-degrading member of the Bacillota from a geothermal aquifer in Kazakhstan.</title>
        <authorList>
            <person name="Mashzhan A."/>
            <person name="Kistaubayeva A."/>
            <person name="Javier-Lopez R."/>
            <person name="Bissenova U."/>
            <person name="Bissenbay A."/>
            <person name="Birkeland N.K."/>
        </authorList>
    </citation>
    <scope>NUCLEOTIDE SEQUENCE</scope>
    <source>
        <strain evidence="9">ZKZ2T</strain>
    </source>
</reference>
<keyword evidence="3 5" id="KW-0378">Hydrolase</keyword>
<evidence type="ECO:0000256" key="6">
    <source>
        <dbReference type="RuleBase" id="RU003355"/>
    </source>
</evidence>
<evidence type="ECO:0000256" key="3">
    <source>
        <dbReference type="ARBA" id="ARBA00022801"/>
    </source>
</evidence>
<evidence type="ECO:0000313" key="10">
    <source>
        <dbReference type="Proteomes" id="UP001177120"/>
    </source>
</evidence>
<dbReference type="RefSeq" id="WP_205495660.1">
    <property type="nucleotide sequence ID" value="NZ_JAFHAP010000009.1"/>
</dbReference>
<comment type="caution">
    <text evidence="9">The sequence shown here is derived from an EMBL/GenBank/DDBJ whole genome shotgun (WGS) entry which is preliminary data.</text>
</comment>
<evidence type="ECO:0000259" key="8">
    <source>
        <dbReference type="Pfam" id="PF00082"/>
    </source>
</evidence>
<dbReference type="InterPro" id="IPR036852">
    <property type="entry name" value="Peptidase_S8/S53_dom_sf"/>
</dbReference>
<dbReference type="PROSITE" id="PS00138">
    <property type="entry name" value="SUBTILASE_SER"/>
    <property type="match status" value="1"/>
</dbReference>
<protein>
    <submittedName>
        <fullName evidence="9">S8 family serine peptidase</fullName>
    </submittedName>
</protein>
<keyword evidence="10" id="KW-1185">Reference proteome</keyword>
<dbReference type="InterPro" id="IPR015500">
    <property type="entry name" value="Peptidase_S8_subtilisin-rel"/>
</dbReference>
<evidence type="ECO:0000256" key="4">
    <source>
        <dbReference type="ARBA" id="ARBA00022825"/>
    </source>
</evidence>